<sequence>MLENALARGKIIANTNYNSNIFTISKDELETLLNDWGDSYPELKKVLSRWKFGSFDDDDDIRTNKTFKSEIFERGKDIFFIFLGIRPKSNGNKLQCFELTANCKFEAPQLQSGLEGIGLYGRTVLAIGSLG</sequence>
<reference evidence="1" key="1">
    <citation type="submission" date="2021-06" db="EMBL/GenBank/DDBJ databases">
        <authorList>
            <person name="Kallberg Y."/>
            <person name="Tangrot J."/>
            <person name="Rosling A."/>
        </authorList>
    </citation>
    <scope>NUCLEOTIDE SEQUENCE</scope>
    <source>
        <strain evidence="1">IN212</strain>
    </source>
</reference>
<name>A0A9N9EAR5_9GLOM</name>
<dbReference type="Proteomes" id="UP000789396">
    <property type="component" value="Unassembled WGS sequence"/>
</dbReference>
<dbReference type="AlphaFoldDB" id="A0A9N9EAR5"/>
<protein>
    <submittedName>
        <fullName evidence="1">17854_t:CDS:1</fullName>
    </submittedName>
</protein>
<proteinExistence type="predicted"/>
<evidence type="ECO:0000313" key="1">
    <source>
        <dbReference type="EMBL" id="CAG8670014.1"/>
    </source>
</evidence>
<keyword evidence="2" id="KW-1185">Reference proteome</keyword>
<dbReference type="EMBL" id="CAJVPZ010015985">
    <property type="protein sequence ID" value="CAG8670014.1"/>
    <property type="molecule type" value="Genomic_DNA"/>
</dbReference>
<gene>
    <name evidence="1" type="ORF">RFULGI_LOCUS9187</name>
</gene>
<accession>A0A9N9EAR5</accession>
<feature type="non-terminal residue" evidence="1">
    <location>
        <position position="131"/>
    </location>
</feature>
<organism evidence="1 2">
    <name type="scientific">Racocetra fulgida</name>
    <dbReference type="NCBI Taxonomy" id="60492"/>
    <lineage>
        <taxon>Eukaryota</taxon>
        <taxon>Fungi</taxon>
        <taxon>Fungi incertae sedis</taxon>
        <taxon>Mucoromycota</taxon>
        <taxon>Glomeromycotina</taxon>
        <taxon>Glomeromycetes</taxon>
        <taxon>Diversisporales</taxon>
        <taxon>Gigasporaceae</taxon>
        <taxon>Racocetra</taxon>
    </lineage>
</organism>
<evidence type="ECO:0000313" key="2">
    <source>
        <dbReference type="Proteomes" id="UP000789396"/>
    </source>
</evidence>
<comment type="caution">
    <text evidence="1">The sequence shown here is derived from an EMBL/GenBank/DDBJ whole genome shotgun (WGS) entry which is preliminary data.</text>
</comment>
<dbReference type="OrthoDB" id="10580893at2759"/>